<feature type="transmembrane region" description="Helical" evidence="1">
    <location>
        <begin position="32"/>
        <end position="50"/>
    </location>
</feature>
<keyword evidence="1" id="KW-1133">Transmembrane helix</keyword>
<protein>
    <submittedName>
        <fullName evidence="2">Uncharacterized protein</fullName>
    </submittedName>
</protein>
<keyword evidence="1" id="KW-0472">Membrane</keyword>
<evidence type="ECO:0000256" key="1">
    <source>
        <dbReference type="SAM" id="Phobius"/>
    </source>
</evidence>
<feature type="transmembrane region" description="Helical" evidence="1">
    <location>
        <begin position="56"/>
        <end position="75"/>
    </location>
</feature>
<gene>
    <name evidence="2" type="ORF">EUGRSUZ_G03278</name>
</gene>
<dbReference type="AlphaFoldDB" id="A0A059BIR7"/>
<evidence type="ECO:0000313" key="2">
    <source>
        <dbReference type="EMBL" id="KCW65983.1"/>
    </source>
</evidence>
<dbReference type="InParanoid" id="A0A059BIR7"/>
<organism evidence="2">
    <name type="scientific">Eucalyptus grandis</name>
    <name type="common">Flooded gum</name>
    <dbReference type="NCBI Taxonomy" id="71139"/>
    <lineage>
        <taxon>Eukaryota</taxon>
        <taxon>Viridiplantae</taxon>
        <taxon>Streptophyta</taxon>
        <taxon>Embryophyta</taxon>
        <taxon>Tracheophyta</taxon>
        <taxon>Spermatophyta</taxon>
        <taxon>Magnoliopsida</taxon>
        <taxon>eudicotyledons</taxon>
        <taxon>Gunneridae</taxon>
        <taxon>Pentapetalae</taxon>
        <taxon>rosids</taxon>
        <taxon>malvids</taxon>
        <taxon>Myrtales</taxon>
        <taxon>Myrtaceae</taxon>
        <taxon>Myrtoideae</taxon>
        <taxon>Eucalypteae</taxon>
        <taxon>Eucalyptus</taxon>
    </lineage>
</organism>
<proteinExistence type="predicted"/>
<accession>A0A059BIR7</accession>
<keyword evidence="1" id="KW-0812">Transmembrane</keyword>
<reference evidence="2" key="1">
    <citation type="submission" date="2013-07" db="EMBL/GenBank/DDBJ databases">
        <title>The genome of Eucalyptus grandis.</title>
        <authorList>
            <person name="Schmutz J."/>
            <person name="Hayes R."/>
            <person name="Myburg A."/>
            <person name="Tuskan G."/>
            <person name="Grattapaglia D."/>
            <person name="Rokhsar D.S."/>
        </authorList>
    </citation>
    <scope>NUCLEOTIDE SEQUENCE</scope>
    <source>
        <tissue evidence="2">Leaf extractions</tissue>
    </source>
</reference>
<name>A0A059BIR7_EUCGR</name>
<dbReference type="EMBL" id="KK198759">
    <property type="protein sequence ID" value="KCW65983.1"/>
    <property type="molecule type" value="Genomic_DNA"/>
</dbReference>
<sequence>MACIKVVRLLHKQLNLHFMVRRPCIFTLRSTPYLYCIWTLYTLFSSFSFTPSHFPSNFLVSSSLVFLYSFLFFYLPGHVFPDQFFF</sequence>
<dbReference type="Gramene" id="KCW65983">
    <property type="protein sequence ID" value="KCW65983"/>
    <property type="gene ID" value="EUGRSUZ_G03278"/>
</dbReference>